<organism evidence="3 4">
    <name type="scientific">Mycena venus</name>
    <dbReference type="NCBI Taxonomy" id="2733690"/>
    <lineage>
        <taxon>Eukaryota</taxon>
        <taxon>Fungi</taxon>
        <taxon>Dikarya</taxon>
        <taxon>Basidiomycota</taxon>
        <taxon>Agaricomycotina</taxon>
        <taxon>Agaricomycetes</taxon>
        <taxon>Agaricomycetidae</taxon>
        <taxon>Agaricales</taxon>
        <taxon>Marasmiineae</taxon>
        <taxon>Mycenaceae</taxon>
        <taxon>Mycena</taxon>
    </lineage>
</organism>
<comment type="caution">
    <text evidence="3">The sequence shown here is derived from an EMBL/GenBank/DDBJ whole genome shotgun (WGS) entry which is preliminary data.</text>
</comment>
<evidence type="ECO:0000256" key="1">
    <source>
        <dbReference type="SAM" id="Phobius"/>
    </source>
</evidence>
<keyword evidence="1" id="KW-0812">Transmembrane</keyword>
<keyword evidence="4" id="KW-1185">Reference proteome</keyword>
<feature type="signal peptide" evidence="2">
    <location>
        <begin position="1"/>
        <end position="24"/>
    </location>
</feature>
<evidence type="ECO:0000313" key="3">
    <source>
        <dbReference type="EMBL" id="KAF7362476.1"/>
    </source>
</evidence>
<keyword evidence="2" id="KW-0732">Signal</keyword>
<keyword evidence="1" id="KW-1133">Transmembrane helix</keyword>
<protein>
    <submittedName>
        <fullName evidence="3">Uncharacterized protein</fullName>
    </submittedName>
</protein>
<gene>
    <name evidence="3" type="ORF">MVEN_00595300</name>
</gene>
<keyword evidence="1" id="KW-0472">Membrane</keyword>
<feature type="transmembrane region" description="Helical" evidence="1">
    <location>
        <begin position="183"/>
        <end position="206"/>
    </location>
</feature>
<proteinExistence type="predicted"/>
<name>A0A8H6YPJ7_9AGAR</name>
<dbReference type="Proteomes" id="UP000620124">
    <property type="component" value="Unassembled WGS sequence"/>
</dbReference>
<dbReference type="EMBL" id="JACAZI010000004">
    <property type="protein sequence ID" value="KAF7362476.1"/>
    <property type="molecule type" value="Genomic_DNA"/>
</dbReference>
<dbReference type="OrthoDB" id="3068797at2759"/>
<evidence type="ECO:0000256" key="2">
    <source>
        <dbReference type="SAM" id="SignalP"/>
    </source>
</evidence>
<accession>A0A8H6YPJ7</accession>
<reference evidence="3" key="1">
    <citation type="submission" date="2020-05" db="EMBL/GenBank/DDBJ databases">
        <title>Mycena genomes resolve the evolution of fungal bioluminescence.</title>
        <authorList>
            <person name="Tsai I.J."/>
        </authorList>
    </citation>
    <scope>NUCLEOTIDE SEQUENCE</scope>
    <source>
        <strain evidence="3">CCC161011</strain>
    </source>
</reference>
<sequence>MVNPLFYLTCLLIIYTNWQLCAHALEIIVPSETVFAGTNIDVGWVASADDPLCFTLALLCDGQVIFQSSIERVTTTNQAGSVSYTILCLGVHIVQARLTTSPDAPPFATSASFQVESAATSIKSLQTTAETSTTASAFLPTVTLTITSTLTATFTSTSSILLFPTSTTSYIPSPLSSRTQQRMLVGLGVVLGAAVLVNFILLFLYIRTRKQCWPHVQPIDLADGGVHTVALPHYLGSSVVRADPESRREIKDVLAEELQLARAEIARTLSGMRKDKAALPRGRPPTYES</sequence>
<feature type="chain" id="PRO_5034062647" evidence="2">
    <location>
        <begin position="25"/>
        <end position="289"/>
    </location>
</feature>
<evidence type="ECO:0000313" key="4">
    <source>
        <dbReference type="Proteomes" id="UP000620124"/>
    </source>
</evidence>
<dbReference type="AlphaFoldDB" id="A0A8H6YPJ7"/>